<dbReference type="STRING" id="658187.LDG_8985"/>
<proteinExistence type="predicted"/>
<dbReference type="eggNOG" id="COG2928">
    <property type="taxonomic scope" value="Bacteria"/>
</dbReference>
<gene>
    <name evidence="2" type="ORF">LDG_8985</name>
</gene>
<dbReference type="Proteomes" id="UP000002770">
    <property type="component" value="Unassembled WGS sequence"/>
</dbReference>
<dbReference type="PANTHER" id="PTHR31876">
    <property type="entry name" value="COV-LIKE PROTEIN 1"/>
    <property type="match status" value="1"/>
</dbReference>
<feature type="transmembrane region" description="Helical" evidence="1">
    <location>
        <begin position="30"/>
        <end position="54"/>
    </location>
</feature>
<dbReference type="InterPro" id="IPR007462">
    <property type="entry name" value="COV1-like"/>
</dbReference>
<dbReference type="AlphaFoldDB" id="G9EUJ0"/>
<dbReference type="Pfam" id="PF04367">
    <property type="entry name" value="DUF502"/>
    <property type="match status" value="1"/>
</dbReference>
<sequence>MTMVVLRFIVDLLDNLIPSAYQPEQLLGHYVPGVGVIMSLALLLLTGVLATNFLGQRLVAWNDSLLSRIPLVRSIYKTVQQVINAVLSTNSEAFRKVVLIEYPRKGLWSIAFQTGVGSSEINEKTQEEMISVFIPTTPNPTSGFLIMVPKREAIELNMSIDAALKYTISLGVMQANTKAAALAESDLNKI</sequence>
<evidence type="ECO:0000313" key="3">
    <source>
        <dbReference type="Proteomes" id="UP000002770"/>
    </source>
</evidence>
<dbReference type="InParanoid" id="G9EUJ0"/>
<evidence type="ECO:0000256" key="1">
    <source>
        <dbReference type="SAM" id="Phobius"/>
    </source>
</evidence>
<evidence type="ECO:0000313" key="2">
    <source>
        <dbReference type="EMBL" id="EHL28990.1"/>
    </source>
</evidence>
<keyword evidence="1" id="KW-0472">Membrane</keyword>
<dbReference type="PANTHER" id="PTHR31876:SF26">
    <property type="entry name" value="PROTEIN LIKE COV 2"/>
    <property type="match status" value="1"/>
</dbReference>
<protein>
    <submittedName>
        <fullName evidence="2">Transmembrane protein</fullName>
    </submittedName>
</protein>
<accession>G9EUJ0</accession>
<organism evidence="2 3">
    <name type="scientific">Legionella drancourtii LLAP12</name>
    <dbReference type="NCBI Taxonomy" id="658187"/>
    <lineage>
        <taxon>Bacteria</taxon>
        <taxon>Pseudomonadati</taxon>
        <taxon>Pseudomonadota</taxon>
        <taxon>Gammaproteobacteria</taxon>
        <taxon>Legionellales</taxon>
        <taxon>Legionellaceae</taxon>
        <taxon>Legionella</taxon>
    </lineage>
</organism>
<keyword evidence="1" id="KW-1133">Transmembrane helix</keyword>
<dbReference type="HOGENOM" id="CLU_068050_1_1_6"/>
<keyword evidence="1 2" id="KW-0812">Transmembrane</keyword>
<reference evidence="2 3" key="1">
    <citation type="journal article" date="2011" name="BMC Genomics">
        <title>Insight into cross-talk between intra-amoebal pathogens.</title>
        <authorList>
            <person name="Gimenez G."/>
            <person name="Bertelli C."/>
            <person name="Moliner C."/>
            <person name="Robert C."/>
            <person name="Raoult D."/>
            <person name="Fournier P.E."/>
            <person name="Greub G."/>
        </authorList>
    </citation>
    <scope>NUCLEOTIDE SEQUENCE [LARGE SCALE GENOMIC DNA]</scope>
    <source>
        <strain evidence="2 3">LLAP12</strain>
    </source>
</reference>
<keyword evidence="3" id="KW-1185">Reference proteome</keyword>
<name>G9EUJ0_9GAMM</name>
<dbReference type="EMBL" id="JH413850">
    <property type="protein sequence ID" value="EHL28990.1"/>
    <property type="molecule type" value="Genomic_DNA"/>
</dbReference>